<gene>
    <name evidence="3" type="ORF">GZ77_25995</name>
</gene>
<comment type="caution">
    <text evidence="3">The sequence shown here is derived from an EMBL/GenBank/DDBJ whole genome shotgun (WGS) entry which is preliminary data.</text>
</comment>
<accession>A0A081MYR3</accession>
<dbReference type="EMBL" id="JOKG01000008">
    <property type="protein sequence ID" value="KEQ11336.1"/>
    <property type="molecule type" value="Genomic_DNA"/>
</dbReference>
<organism evidence="3 4">
    <name type="scientific">Endozoicomonas montiporae</name>
    <dbReference type="NCBI Taxonomy" id="1027273"/>
    <lineage>
        <taxon>Bacteria</taxon>
        <taxon>Pseudomonadati</taxon>
        <taxon>Pseudomonadota</taxon>
        <taxon>Gammaproteobacteria</taxon>
        <taxon>Oceanospirillales</taxon>
        <taxon>Endozoicomonadaceae</taxon>
        <taxon>Endozoicomonas</taxon>
    </lineage>
</organism>
<dbReference type="AlphaFoldDB" id="A0A081MYR3"/>
<keyword evidence="1" id="KW-0175">Coiled coil</keyword>
<proteinExistence type="predicted"/>
<evidence type="ECO:0000256" key="1">
    <source>
        <dbReference type="SAM" id="Coils"/>
    </source>
</evidence>
<dbReference type="InterPro" id="IPR021104">
    <property type="entry name" value="KfrA_DNA-bd_N"/>
</dbReference>
<evidence type="ECO:0000313" key="3">
    <source>
        <dbReference type="EMBL" id="KEQ11336.1"/>
    </source>
</evidence>
<name>A0A081MYR3_9GAMM</name>
<evidence type="ECO:0000313" key="4">
    <source>
        <dbReference type="Proteomes" id="UP000028006"/>
    </source>
</evidence>
<dbReference type="RefSeq" id="WP_034879909.1">
    <property type="nucleotide sequence ID" value="NZ_JOKG01000008.1"/>
</dbReference>
<sequence length="339" mass="38996">MAKKFTISDEKRQDIIAAADALEAEGQKVTIKSVIQFMGGGSFEYVSPVLRDRRQARKPVYTIPSELPDALVEKVGQLVKQAGAELWAASTQLADEKIAEVQGQTESDKNASEQQLTELESRYWQLFHETKALSTEKEQIEQLVKRQAEDLRIKDQRLFALQDKLEASSERLLASEVTVKELKQDYQALNERYYQEKELTEETIERQAEDITVLQLSNAEAQQWLQTKIEAFDEERHGFENKQRKQETVIAGLESRINDRSTQLDLLTQKNRQQAERIESLVKTETELKTALGRIRELAIETGELKQENKRLYVENAELKAQLTFSHQQISTLEKTEPE</sequence>
<feature type="coiled-coil region" evidence="1">
    <location>
        <begin position="264"/>
        <end position="322"/>
    </location>
</feature>
<reference evidence="3 4" key="1">
    <citation type="submission" date="2014-06" db="EMBL/GenBank/DDBJ databases">
        <title>Whole Genome Sequences of Three Symbiotic Endozoicomonas Bacteria.</title>
        <authorList>
            <person name="Neave M.J."/>
            <person name="Apprill A."/>
            <person name="Voolstra C.R."/>
        </authorList>
    </citation>
    <scope>NUCLEOTIDE SEQUENCE [LARGE SCALE GENOMIC DNA]</scope>
    <source>
        <strain evidence="3 4">LMG 24815</strain>
    </source>
</reference>
<keyword evidence="4" id="KW-1185">Reference proteome</keyword>
<feature type="domain" description="KfrA N-terminal DNA-binding" evidence="2">
    <location>
        <begin position="12"/>
        <end position="124"/>
    </location>
</feature>
<evidence type="ECO:0000259" key="2">
    <source>
        <dbReference type="Pfam" id="PF11740"/>
    </source>
</evidence>
<dbReference type="Pfam" id="PF11740">
    <property type="entry name" value="KfrA_N"/>
    <property type="match status" value="1"/>
</dbReference>
<dbReference type="Proteomes" id="UP000028006">
    <property type="component" value="Unassembled WGS sequence"/>
</dbReference>
<feature type="coiled-coil region" evidence="1">
    <location>
        <begin position="172"/>
        <end position="210"/>
    </location>
</feature>
<protein>
    <recommendedName>
        <fullName evidence="2">KfrA N-terminal DNA-binding domain-containing protein</fullName>
    </recommendedName>
</protein>